<accession>A0A1E3PH96</accession>
<evidence type="ECO:0000256" key="2">
    <source>
        <dbReference type="SAM" id="Phobius"/>
    </source>
</evidence>
<evidence type="ECO:0000313" key="4">
    <source>
        <dbReference type="Proteomes" id="UP000095009"/>
    </source>
</evidence>
<organism evidence="3 4">
    <name type="scientific">Nadsonia fulvescens var. elongata DSM 6958</name>
    <dbReference type="NCBI Taxonomy" id="857566"/>
    <lineage>
        <taxon>Eukaryota</taxon>
        <taxon>Fungi</taxon>
        <taxon>Dikarya</taxon>
        <taxon>Ascomycota</taxon>
        <taxon>Saccharomycotina</taxon>
        <taxon>Dipodascomycetes</taxon>
        <taxon>Dipodascales</taxon>
        <taxon>Dipodascales incertae sedis</taxon>
        <taxon>Nadsonia</taxon>
    </lineage>
</organism>
<protein>
    <submittedName>
        <fullName evidence="3">Uncharacterized protein</fullName>
    </submittedName>
</protein>
<feature type="region of interest" description="Disordered" evidence="1">
    <location>
        <begin position="43"/>
        <end position="93"/>
    </location>
</feature>
<feature type="compositionally biased region" description="Basic and acidic residues" evidence="1">
    <location>
        <begin position="167"/>
        <end position="184"/>
    </location>
</feature>
<gene>
    <name evidence="3" type="ORF">NADFUDRAFT_52218</name>
</gene>
<keyword evidence="2" id="KW-0812">Transmembrane</keyword>
<feature type="compositionally biased region" description="Basic and acidic residues" evidence="1">
    <location>
        <begin position="46"/>
        <end position="64"/>
    </location>
</feature>
<feature type="region of interest" description="Disordered" evidence="1">
    <location>
        <begin position="167"/>
        <end position="195"/>
    </location>
</feature>
<keyword evidence="2" id="KW-0472">Membrane</keyword>
<proteinExistence type="predicted"/>
<sequence>MSEQGTSLSAFYGILMFIVIVIAVVFLMPVLSGIGNYRAKSQSLNQKDRGKYSDKGASANDDRGVTSSLQSSYNPYGEGSTYGSYNSSEQEHSDIDSIMESANKGSGLRRLRKKISSAALLASNAQVPITFSSNDISNAKHRLKPQRSKVDIEEDFDIDEFIRQEEFNDKIEEENERRDDERASRQRRGLVNELA</sequence>
<dbReference type="AlphaFoldDB" id="A0A1E3PH96"/>
<reference evidence="3 4" key="1">
    <citation type="journal article" date="2016" name="Proc. Natl. Acad. Sci. U.S.A.">
        <title>Comparative genomics of biotechnologically important yeasts.</title>
        <authorList>
            <person name="Riley R."/>
            <person name="Haridas S."/>
            <person name="Wolfe K.H."/>
            <person name="Lopes M.R."/>
            <person name="Hittinger C.T."/>
            <person name="Goeker M."/>
            <person name="Salamov A.A."/>
            <person name="Wisecaver J.H."/>
            <person name="Long T.M."/>
            <person name="Calvey C.H."/>
            <person name="Aerts A.L."/>
            <person name="Barry K.W."/>
            <person name="Choi C."/>
            <person name="Clum A."/>
            <person name="Coughlan A.Y."/>
            <person name="Deshpande S."/>
            <person name="Douglass A.P."/>
            <person name="Hanson S.J."/>
            <person name="Klenk H.-P."/>
            <person name="LaButti K.M."/>
            <person name="Lapidus A."/>
            <person name="Lindquist E.A."/>
            <person name="Lipzen A.M."/>
            <person name="Meier-Kolthoff J.P."/>
            <person name="Ohm R.A."/>
            <person name="Otillar R.P."/>
            <person name="Pangilinan J.L."/>
            <person name="Peng Y."/>
            <person name="Rokas A."/>
            <person name="Rosa C.A."/>
            <person name="Scheuner C."/>
            <person name="Sibirny A.A."/>
            <person name="Slot J.C."/>
            <person name="Stielow J.B."/>
            <person name="Sun H."/>
            <person name="Kurtzman C.P."/>
            <person name="Blackwell M."/>
            <person name="Grigoriev I.V."/>
            <person name="Jeffries T.W."/>
        </authorList>
    </citation>
    <scope>NUCLEOTIDE SEQUENCE [LARGE SCALE GENOMIC DNA]</scope>
    <source>
        <strain evidence="3 4">DSM 6958</strain>
    </source>
</reference>
<dbReference type="Proteomes" id="UP000095009">
    <property type="component" value="Unassembled WGS sequence"/>
</dbReference>
<dbReference type="EMBL" id="KV454411">
    <property type="protein sequence ID" value="ODQ64584.1"/>
    <property type="molecule type" value="Genomic_DNA"/>
</dbReference>
<name>A0A1E3PH96_9ASCO</name>
<keyword evidence="4" id="KW-1185">Reference proteome</keyword>
<keyword evidence="2" id="KW-1133">Transmembrane helix</keyword>
<evidence type="ECO:0000256" key="1">
    <source>
        <dbReference type="SAM" id="MobiDB-lite"/>
    </source>
</evidence>
<feature type="compositionally biased region" description="Polar residues" evidence="1">
    <location>
        <begin position="65"/>
        <end position="74"/>
    </location>
</feature>
<evidence type="ECO:0000313" key="3">
    <source>
        <dbReference type="EMBL" id="ODQ64584.1"/>
    </source>
</evidence>
<feature type="transmembrane region" description="Helical" evidence="2">
    <location>
        <begin position="12"/>
        <end position="37"/>
    </location>
</feature>